<proteinExistence type="predicted"/>
<gene>
    <name evidence="1" type="ORF">F383_00474</name>
</gene>
<sequence length="33" mass="3582">MPSSGLSSHPLHYLLNTQNTINATYTYVAKATS</sequence>
<name>A0A0B0PJU0_GOSAR</name>
<evidence type="ECO:0000313" key="2">
    <source>
        <dbReference type="Proteomes" id="UP000032142"/>
    </source>
</evidence>
<dbReference type="Proteomes" id="UP000032142">
    <property type="component" value="Unassembled WGS sequence"/>
</dbReference>
<evidence type="ECO:0000313" key="1">
    <source>
        <dbReference type="EMBL" id="KHG23641.1"/>
    </source>
</evidence>
<accession>A0A0B0PJU0</accession>
<reference evidence="2" key="1">
    <citation type="submission" date="2014-09" db="EMBL/GenBank/DDBJ databases">
        <authorList>
            <person name="Mudge J."/>
            <person name="Ramaraj T."/>
            <person name="Lindquist I.E."/>
            <person name="Bharti A.K."/>
            <person name="Sundararajan A."/>
            <person name="Cameron C.T."/>
            <person name="Woodward J.E."/>
            <person name="May G.D."/>
            <person name="Brubaker C."/>
            <person name="Broadhvest J."/>
            <person name="Wilkins T.A."/>
        </authorList>
    </citation>
    <scope>NUCLEOTIDE SEQUENCE</scope>
    <source>
        <strain evidence="2">cv. AKA8401</strain>
    </source>
</reference>
<protein>
    <submittedName>
        <fullName evidence="1">Uncharacterized protein</fullName>
    </submittedName>
</protein>
<dbReference type="AlphaFoldDB" id="A0A0B0PJU0"/>
<keyword evidence="2" id="KW-1185">Reference proteome</keyword>
<dbReference type="EMBL" id="KN425766">
    <property type="protein sequence ID" value="KHG23641.1"/>
    <property type="molecule type" value="Genomic_DNA"/>
</dbReference>
<organism evidence="1 2">
    <name type="scientific">Gossypium arboreum</name>
    <name type="common">Tree cotton</name>
    <name type="synonym">Gossypium nanking</name>
    <dbReference type="NCBI Taxonomy" id="29729"/>
    <lineage>
        <taxon>Eukaryota</taxon>
        <taxon>Viridiplantae</taxon>
        <taxon>Streptophyta</taxon>
        <taxon>Embryophyta</taxon>
        <taxon>Tracheophyta</taxon>
        <taxon>Spermatophyta</taxon>
        <taxon>Magnoliopsida</taxon>
        <taxon>eudicotyledons</taxon>
        <taxon>Gunneridae</taxon>
        <taxon>Pentapetalae</taxon>
        <taxon>rosids</taxon>
        <taxon>malvids</taxon>
        <taxon>Malvales</taxon>
        <taxon>Malvaceae</taxon>
        <taxon>Malvoideae</taxon>
        <taxon>Gossypium</taxon>
    </lineage>
</organism>